<dbReference type="InterPro" id="IPR050790">
    <property type="entry name" value="ExbB/TolQ_transport"/>
</dbReference>
<dbReference type="InterPro" id="IPR002898">
    <property type="entry name" value="MotA_ExbB_proton_chnl"/>
</dbReference>
<dbReference type="AlphaFoldDB" id="A0A9D5JZ37"/>
<dbReference type="GO" id="GO:0017038">
    <property type="term" value="P:protein import"/>
    <property type="evidence" value="ECO:0007669"/>
    <property type="project" value="TreeGrafter"/>
</dbReference>
<evidence type="ECO:0000256" key="2">
    <source>
        <dbReference type="ARBA" id="ARBA00022475"/>
    </source>
</evidence>
<keyword evidence="3 7" id="KW-0812">Transmembrane</keyword>
<gene>
    <name evidence="9" type="ORF">GF339_17850</name>
</gene>
<protein>
    <submittedName>
        <fullName evidence="9">MotA/TolQ/ExbB proton channel family protein</fullName>
    </submittedName>
</protein>
<accession>A0A9D5JZ37</accession>
<comment type="caution">
    <text evidence="9">The sequence shown here is derived from an EMBL/GenBank/DDBJ whole genome shotgun (WGS) entry which is preliminary data.</text>
</comment>
<evidence type="ECO:0000256" key="3">
    <source>
        <dbReference type="ARBA" id="ARBA00022692"/>
    </source>
</evidence>
<dbReference type="PANTHER" id="PTHR30625:SF11">
    <property type="entry name" value="MOTA_TOLQ_EXBB PROTON CHANNEL DOMAIN-CONTAINING PROTEIN"/>
    <property type="match status" value="1"/>
</dbReference>
<dbReference type="EMBL" id="WJJP01000584">
    <property type="protein sequence ID" value="MBD3326452.1"/>
    <property type="molecule type" value="Genomic_DNA"/>
</dbReference>
<reference evidence="9" key="1">
    <citation type="submission" date="2019-11" db="EMBL/GenBank/DDBJ databases">
        <title>Microbial mats filling the niche in hypersaline microbial mats.</title>
        <authorList>
            <person name="Wong H.L."/>
            <person name="Macleod F.I."/>
            <person name="White R.A. III"/>
            <person name="Burns B.P."/>
        </authorList>
    </citation>
    <scope>NUCLEOTIDE SEQUENCE</scope>
    <source>
        <strain evidence="9">Rbin_158</strain>
    </source>
</reference>
<keyword evidence="6" id="KW-0653">Protein transport</keyword>
<dbReference type="GO" id="GO:0005886">
    <property type="term" value="C:plasma membrane"/>
    <property type="evidence" value="ECO:0007669"/>
    <property type="project" value="UniProtKB-SubCell"/>
</dbReference>
<evidence type="ECO:0000256" key="4">
    <source>
        <dbReference type="ARBA" id="ARBA00022989"/>
    </source>
</evidence>
<evidence type="ECO:0000256" key="6">
    <source>
        <dbReference type="RuleBase" id="RU004057"/>
    </source>
</evidence>
<proteinExistence type="inferred from homology"/>
<dbReference type="Proteomes" id="UP000649604">
    <property type="component" value="Unassembled WGS sequence"/>
</dbReference>
<sequence length="214" mass="23763">MIESTLQGIELSVNFLAKGGVFIIPIVASSLIAVALIIDRLWYYHRARCQITPLYARLTDLVKKDQIPEALALCENQRGILPRVFSLVLRNRDRSEQDIEKLISVAGTREIQQLSKHVRGLGIIGHVTPLMGLLGTVVGMVKTFMQIADLSGHVNPSLLAGGIWEALLTTAAGLTVAIPVVIIYHYFEGIVERFAFQMKNYSLELIDLLKDDRV</sequence>
<keyword evidence="6" id="KW-0813">Transport</keyword>
<keyword evidence="2" id="KW-1003">Cell membrane</keyword>
<keyword evidence="5 7" id="KW-0472">Membrane</keyword>
<keyword evidence="4 7" id="KW-1133">Transmembrane helix</keyword>
<dbReference type="Pfam" id="PF01618">
    <property type="entry name" value="MotA_ExbB"/>
    <property type="match status" value="1"/>
</dbReference>
<comment type="subcellular location">
    <subcellularLocation>
        <location evidence="1">Cell membrane</location>
        <topology evidence="1">Multi-pass membrane protein</topology>
    </subcellularLocation>
    <subcellularLocation>
        <location evidence="6">Membrane</location>
        <topology evidence="6">Multi-pass membrane protein</topology>
    </subcellularLocation>
</comment>
<feature type="transmembrane region" description="Helical" evidence="7">
    <location>
        <begin position="121"/>
        <end position="141"/>
    </location>
</feature>
<feature type="transmembrane region" description="Helical" evidence="7">
    <location>
        <begin position="20"/>
        <end position="38"/>
    </location>
</feature>
<organism evidence="9 10">
    <name type="scientific">candidate division KSB3 bacterium</name>
    <dbReference type="NCBI Taxonomy" id="2044937"/>
    <lineage>
        <taxon>Bacteria</taxon>
        <taxon>candidate division KSB3</taxon>
    </lineage>
</organism>
<evidence type="ECO:0000256" key="1">
    <source>
        <dbReference type="ARBA" id="ARBA00004651"/>
    </source>
</evidence>
<name>A0A9D5JZ37_9BACT</name>
<evidence type="ECO:0000313" key="10">
    <source>
        <dbReference type="Proteomes" id="UP000649604"/>
    </source>
</evidence>
<evidence type="ECO:0000259" key="8">
    <source>
        <dbReference type="Pfam" id="PF01618"/>
    </source>
</evidence>
<evidence type="ECO:0000256" key="7">
    <source>
        <dbReference type="SAM" id="Phobius"/>
    </source>
</evidence>
<comment type="similarity">
    <text evidence="6">Belongs to the exbB/tolQ family.</text>
</comment>
<dbReference type="PANTHER" id="PTHR30625">
    <property type="entry name" value="PROTEIN TOLQ"/>
    <property type="match status" value="1"/>
</dbReference>
<evidence type="ECO:0000256" key="5">
    <source>
        <dbReference type="ARBA" id="ARBA00023136"/>
    </source>
</evidence>
<feature type="domain" description="MotA/TolQ/ExbB proton channel" evidence="8">
    <location>
        <begin position="83"/>
        <end position="199"/>
    </location>
</feature>
<feature type="transmembrane region" description="Helical" evidence="7">
    <location>
        <begin position="161"/>
        <end position="187"/>
    </location>
</feature>
<evidence type="ECO:0000313" key="9">
    <source>
        <dbReference type="EMBL" id="MBD3326452.1"/>
    </source>
</evidence>